<evidence type="ECO:0000256" key="1">
    <source>
        <dbReference type="RuleBase" id="RU000383"/>
    </source>
</evidence>
<dbReference type="PANTHER" id="PTHR10177">
    <property type="entry name" value="CYCLINS"/>
    <property type="match status" value="1"/>
</dbReference>
<feature type="non-terminal residue" evidence="3">
    <location>
        <position position="1"/>
    </location>
</feature>
<reference evidence="3 4" key="1">
    <citation type="submission" date="2016-09" db="EMBL/GenBank/DDBJ databases">
        <title>Extensive genetic diversity and differential bi-allelic expression allows diatom success in the polar Southern Ocean.</title>
        <authorList>
            <consortium name="DOE Joint Genome Institute"/>
            <person name="Mock T."/>
            <person name="Otillar R.P."/>
            <person name="Strauss J."/>
            <person name="Dupont C."/>
            <person name="Frickenhaus S."/>
            <person name="Maumus F."/>
            <person name="Mcmullan M."/>
            <person name="Sanges R."/>
            <person name="Schmutz J."/>
            <person name="Toseland A."/>
            <person name="Valas R."/>
            <person name="Veluchamy A."/>
            <person name="Ward B.J."/>
            <person name="Allen A."/>
            <person name="Barry K."/>
            <person name="Falciatore A."/>
            <person name="Ferrante M."/>
            <person name="Fortunato A.E."/>
            <person name="Gloeckner G."/>
            <person name="Gruber A."/>
            <person name="Hipkin R."/>
            <person name="Janech M."/>
            <person name="Kroth P."/>
            <person name="Leese F."/>
            <person name="Lindquist E."/>
            <person name="Lyon B.R."/>
            <person name="Martin J."/>
            <person name="Mayer C."/>
            <person name="Parker M."/>
            <person name="Quesneville H."/>
            <person name="Raymond J."/>
            <person name="Uhlig C."/>
            <person name="Valentin K.U."/>
            <person name="Worden A.Z."/>
            <person name="Armbrust E.V."/>
            <person name="Bowler C."/>
            <person name="Green B."/>
            <person name="Moulton V."/>
            <person name="Van Oosterhout C."/>
            <person name="Grigoriev I."/>
        </authorList>
    </citation>
    <scope>NUCLEOTIDE SEQUENCE [LARGE SCALE GENOMIC DNA]</scope>
    <source>
        <strain evidence="3 4">CCMP1102</strain>
    </source>
</reference>
<dbReference type="AlphaFoldDB" id="A0A1E7FTK1"/>
<dbReference type="InterPro" id="IPR006671">
    <property type="entry name" value="Cyclin_N"/>
</dbReference>
<name>A0A1E7FTK1_9STRA</name>
<feature type="non-terminal residue" evidence="3">
    <location>
        <position position="114"/>
    </location>
</feature>
<keyword evidence="4" id="KW-1185">Reference proteome</keyword>
<dbReference type="KEGG" id="fcy:FRACYDRAFT_163467"/>
<dbReference type="SUPFAM" id="SSF47954">
    <property type="entry name" value="Cyclin-like"/>
    <property type="match status" value="1"/>
</dbReference>
<dbReference type="InterPro" id="IPR013763">
    <property type="entry name" value="Cyclin-like_dom"/>
</dbReference>
<dbReference type="Proteomes" id="UP000095751">
    <property type="component" value="Unassembled WGS sequence"/>
</dbReference>
<comment type="similarity">
    <text evidence="1">Belongs to the cyclin family.</text>
</comment>
<evidence type="ECO:0000313" key="3">
    <source>
        <dbReference type="EMBL" id="OEU21488.1"/>
    </source>
</evidence>
<accession>A0A1E7FTK1</accession>
<dbReference type="InterPro" id="IPR036915">
    <property type="entry name" value="Cyclin-like_sf"/>
</dbReference>
<gene>
    <name evidence="3" type="ORF">FRACYDRAFT_163467</name>
</gene>
<dbReference type="InParanoid" id="A0A1E7FTK1"/>
<dbReference type="Pfam" id="PF00134">
    <property type="entry name" value="Cyclin_N"/>
    <property type="match status" value="1"/>
</dbReference>
<dbReference type="EMBL" id="KV784354">
    <property type="protein sequence ID" value="OEU21488.1"/>
    <property type="molecule type" value="Genomic_DNA"/>
</dbReference>
<evidence type="ECO:0000313" key="4">
    <source>
        <dbReference type="Proteomes" id="UP000095751"/>
    </source>
</evidence>
<protein>
    <recommendedName>
        <fullName evidence="2">Cyclin-like domain-containing protein</fullName>
    </recommendedName>
</protein>
<feature type="domain" description="Cyclin-like" evidence="2">
    <location>
        <begin position="7"/>
        <end position="99"/>
    </location>
</feature>
<sequence>WREKICKWSYQVADHFSLSRQVVYIALNYMDRYCAASNEHIVDLLRNKNRFHLLAMASLCLAIKVHATTESWIVDTILKLGRDKFTAEQLKTMEVDVLQRLQWLLRPPTPQVFI</sequence>
<dbReference type="SMART" id="SM00385">
    <property type="entry name" value="CYCLIN"/>
    <property type="match status" value="1"/>
</dbReference>
<dbReference type="OrthoDB" id="41162at2759"/>
<keyword evidence="1" id="KW-0195">Cyclin</keyword>
<proteinExistence type="inferred from homology"/>
<organism evidence="3 4">
    <name type="scientific">Fragilariopsis cylindrus CCMP1102</name>
    <dbReference type="NCBI Taxonomy" id="635003"/>
    <lineage>
        <taxon>Eukaryota</taxon>
        <taxon>Sar</taxon>
        <taxon>Stramenopiles</taxon>
        <taxon>Ochrophyta</taxon>
        <taxon>Bacillariophyta</taxon>
        <taxon>Bacillariophyceae</taxon>
        <taxon>Bacillariophycidae</taxon>
        <taxon>Bacillariales</taxon>
        <taxon>Bacillariaceae</taxon>
        <taxon>Fragilariopsis</taxon>
    </lineage>
</organism>
<dbReference type="Gene3D" id="1.10.472.10">
    <property type="entry name" value="Cyclin-like"/>
    <property type="match status" value="1"/>
</dbReference>
<dbReference type="FunFam" id="1.10.472.10:FF:000093">
    <property type="entry name" value="Predicted protein"/>
    <property type="match status" value="1"/>
</dbReference>
<dbReference type="InterPro" id="IPR039361">
    <property type="entry name" value="Cyclin"/>
</dbReference>
<evidence type="ECO:0000259" key="2">
    <source>
        <dbReference type="SMART" id="SM00385"/>
    </source>
</evidence>